<dbReference type="InterPro" id="IPR027417">
    <property type="entry name" value="P-loop_NTPase"/>
</dbReference>
<evidence type="ECO:0000256" key="6">
    <source>
        <dbReference type="HAMAP-Rule" id="MF_01894"/>
    </source>
</evidence>
<dbReference type="HAMAP" id="MF_01894">
    <property type="entry name" value="Smc_prok"/>
    <property type="match status" value="1"/>
</dbReference>
<keyword evidence="2 6" id="KW-0547">Nucleotide-binding</keyword>
<dbReference type="InterPro" id="IPR003395">
    <property type="entry name" value="RecF/RecN/SMC_N"/>
</dbReference>
<dbReference type="InterPro" id="IPR024704">
    <property type="entry name" value="SMC"/>
</dbReference>
<keyword evidence="3 6" id="KW-0067">ATP-binding</keyword>
<dbReference type="InterPro" id="IPR036277">
    <property type="entry name" value="SMC_hinge_sf"/>
</dbReference>
<dbReference type="InterPro" id="IPR011890">
    <property type="entry name" value="SMC_prok"/>
</dbReference>
<dbReference type="SUPFAM" id="SSF75553">
    <property type="entry name" value="Smc hinge domain"/>
    <property type="match status" value="1"/>
</dbReference>
<dbReference type="Gene3D" id="3.30.70.1620">
    <property type="match status" value="1"/>
</dbReference>
<dbReference type="GO" id="GO:0030261">
    <property type="term" value="P:chromosome condensation"/>
    <property type="evidence" value="ECO:0007669"/>
    <property type="project" value="InterPro"/>
</dbReference>
<dbReference type="GO" id="GO:0003677">
    <property type="term" value="F:DNA binding"/>
    <property type="evidence" value="ECO:0007669"/>
    <property type="project" value="UniProtKB-UniRule"/>
</dbReference>
<dbReference type="GO" id="GO:0007059">
    <property type="term" value="P:chromosome segregation"/>
    <property type="evidence" value="ECO:0007669"/>
    <property type="project" value="UniProtKB-UniRule"/>
</dbReference>
<dbReference type="AlphaFoldDB" id="A0A1J4UAE4"/>
<evidence type="ECO:0000313" key="9">
    <source>
        <dbReference type="Proteomes" id="UP000181941"/>
    </source>
</evidence>
<dbReference type="Pfam" id="PF02463">
    <property type="entry name" value="SMC_N"/>
    <property type="match status" value="1"/>
</dbReference>
<name>A0A1J4UAE4_9BACT</name>
<comment type="domain">
    <text evidence="6">Contains large globular domains required for ATP hydrolysis at each terminus and a third globular domain forming a flexible hinge near the middle of the molecule. These domains are separated by coiled-coil structures.</text>
</comment>
<evidence type="ECO:0000256" key="2">
    <source>
        <dbReference type="ARBA" id="ARBA00022741"/>
    </source>
</evidence>
<dbReference type="GO" id="GO:0016887">
    <property type="term" value="F:ATP hydrolysis activity"/>
    <property type="evidence" value="ECO:0007669"/>
    <property type="project" value="InterPro"/>
</dbReference>
<gene>
    <name evidence="6" type="primary">smc</name>
    <name evidence="8" type="ORF">AUJ23_01515</name>
</gene>
<evidence type="ECO:0000313" key="8">
    <source>
        <dbReference type="EMBL" id="OIO19741.1"/>
    </source>
</evidence>
<keyword evidence="1 6" id="KW-0963">Cytoplasm</keyword>
<accession>A0A1J4UAE4</accession>
<dbReference type="Pfam" id="PF06470">
    <property type="entry name" value="SMC_hinge"/>
    <property type="match status" value="1"/>
</dbReference>
<dbReference type="EMBL" id="MNVC01000016">
    <property type="protein sequence ID" value="OIO19741.1"/>
    <property type="molecule type" value="Genomic_DNA"/>
</dbReference>
<protein>
    <recommendedName>
        <fullName evidence="6">Chromosome partition protein Smc</fullName>
    </recommendedName>
</protein>
<dbReference type="Gene3D" id="1.20.1060.20">
    <property type="match status" value="1"/>
</dbReference>
<feature type="coiled-coil region" evidence="6">
    <location>
        <begin position="248"/>
        <end position="309"/>
    </location>
</feature>
<dbReference type="PANTHER" id="PTHR43977">
    <property type="entry name" value="STRUCTURAL MAINTENANCE OF CHROMOSOMES PROTEIN 3"/>
    <property type="match status" value="1"/>
</dbReference>
<feature type="domain" description="SMC hinge" evidence="7">
    <location>
        <begin position="423"/>
        <end position="541"/>
    </location>
</feature>
<dbReference type="Gene3D" id="3.40.50.300">
    <property type="entry name" value="P-loop containing nucleotide triphosphate hydrolases"/>
    <property type="match status" value="2"/>
</dbReference>
<proteinExistence type="inferred from homology"/>
<comment type="similarity">
    <text evidence="6">Belongs to the SMC family.</text>
</comment>
<keyword evidence="4 6" id="KW-0175">Coiled coil</keyword>
<dbReference type="GO" id="GO:0005524">
    <property type="term" value="F:ATP binding"/>
    <property type="evidence" value="ECO:0007669"/>
    <property type="project" value="UniProtKB-UniRule"/>
</dbReference>
<feature type="coiled-coil region" evidence="6">
    <location>
        <begin position="343"/>
        <end position="391"/>
    </location>
</feature>
<evidence type="ECO:0000256" key="1">
    <source>
        <dbReference type="ARBA" id="ARBA00022490"/>
    </source>
</evidence>
<dbReference type="GO" id="GO:0005694">
    <property type="term" value="C:chromosome"/>
    <property type="evidence" value="ECO:0007669"/>
    <property type="project" value="InterPro"/>
</dbReference>
<evidence type="ECO:0000259" key="7">
    <source>
        <dbReference type="SMART" id="SM00968"/>
    </source>
</evidence>
<comment type="subunit">
    <text evidence="6">Homodimer.</text>
</comment>
<dbReference type="InterPro" id="IPR010935">
    <property type="entry name" value="SMC_hinge"/>
</dbReference>
<sequence>MYVKKLEINGFKSFANSTILDFAHPKKNGQYSITAIVGPNGSGKSNIVDAIRWVLGEQSMKHLRGKKSEDVIFAGSDGKGKMGLASVTMILDNADNRVNIDYDELIISRKLYRSGESEYLLNANPVRLIDLQILLAQAQFGQGSYSVISQGTIDRLLLQTPAERKGFFDEAVGIKEFQIKRHHALLKLNKTAENIAQSEAMLNEIEPHLKTLKRQVGKLEKRQEIEIGLRDCQEKYYFTLHSNLSENLDKLQSNFDIVNKTYEETNARLIFVQTELAKLAQEKSRQEVFSELQEEYQKILQEKNNLERSHSVVSGKLQTEFGKVGKQNIGWLENKIDEFVIQEKNIEKDIESQNKKKLELIEKIKSLANSLEELQNKRIKLQNRQLEIEHNLNELKQGKDSIQFEGLRAVNAILMQVPGKFGGKVHGLIAQLAKVDEKYRLALEVAAQSHLGSIVVENDSVAQACIQFLKNQQLGFATFLPLNKIRSRFVTNDIKDLDNTSGVYGLAVNLVNYDLVYEDVFSYVFGSTLIVEDIDTSRKIGIGRVRMVTLEGDIMETSGSMKGGFRRAKKGVLSFAGGNQDFNEYAYEQLKQESIENKIILDKLEIQIENNKENVLEMRMQDQVQSEKISLIQNSLHDVSKELSQFKQELSMHSLSKVEYSDMMKTFYSQKDEMVIQISNVEKRLEVVNKKIEKLNLEEEQKRQRIFALQDSMQSEQLSLNKQADEKHLLQMEIVKLQTHREDLEQEIFSELQEGIGNITSRLEIKFGEDELEHTKIEIEKYKYQLSLIGGIDESVMGEYEEIKIRYDSLSFELEDLTKASADLEKMIAELDKLMKKKHKESFNKIKKEFARYFKLLFEGGNAELVEVYGTERDKELEAEGNMEMVIEGEENLELENEPASAKATARNKKILMGVEVYACPPGKKIKNISALSGGERTMTSIALLCAILHTNPSPFVILDEVEAALDEANTTRFTKILGELSMQSQFIVITHNRVTMHAVDVLYGVTMNNDGISKLLSVKLDN</sequence>
<evidence type="ECO:0000256" key="4">
    <source>
        <dbReference type="ARBA" id="ARBA00023054"/>
    </source>
</evidence>
<dbReference type="SMART" id="SM00968">
    <property type="entry name" value="SMC_hinge"/>
    <property type="match status" value="1"/>
</dbReference>
<organism evidence="8 9">
    <name type="scientific">Candidatus Magasanikbacteria bacterium CG1_02_32_51</name>
    <dbReference type="NCBI Taxonomy" id="1805238"/>
    <lineage>
        <taxon>Bacteria</taxon>
        <taxon>Candidatus Magasanikiibacteriota</taxon>
    </lineage>
</organism>
<reference evidence="8 9" key="1">
    <citation type="journal article" date="2016" name="Environ. Microbiol.">
        <title>Genomic resolution of a cold subsurface aquifer community provides metabolic insights for novel microbes adapted to high CO concentrations.</title>
        <authorList>
            <person name="Probst A.J."/>
            <person name="Castelle C.J."/>
            <person name="Singh A."/>
            <person name="Brown C.T."/>
            <person name="Anantharaman K."/>
            <person name="Sharon I."/>
            <person name="Hug L.A."/>
            <person name="Burstein D."/>
            <person name="Emerson J.B."/>
            <person name="Thomas B.C."/>
            <person name="Banfield J.F."/>
        </authorList>
    </citation>
    <scope>NUCLEOTIDE SEQUENCE [LARGE SCALE GENOMIC DNA]</scope>
    <source>
        <strain evidence="8">CG1_02_32_51</strain>
    </source>
</reference>
<dbReference type="GO" id="GO:0007062">
    <property type="term" value="P:sister chromatid cohesion"/>
    <property type="evidence" value="ECO:0007669"/>
    <property type="project" value="InterPro"/>
</dbReference>
<feature type="binding site" evidence="6">
    <location>
        <begin position="39"/>
        <end position="46"/>
    </location>
    <ligand>
        <name>ATP</name>
        <dbReference type="ChEBI" id="CHEBI:30616"/>
    </ligand>
</feature>
<comment type="function">
    <text evidence="6">Required for chromosome condensation and partitioning.</text>
</comment>
<keyword evidence="5 6" id="KW-0238">DNA-binding</keyword>
<dbReference type="PIRSF" id="PIRSF005719">
    <property type="entry name" value="SMC"/>
    <property type="match status" value="1"/>
</dbReference>
<dbReference type="STRING" id="1805238.AUJ23_01515"/>
<dbReference type="Proteomes" id="UP000181941">
    <property type="component" value="Unassembled WGS sequence"/>
</dbReference>
<comment type="subcellular location">
    <subcellularLocation>
        <location evidence="6">Cytoplasm</location>
    </subcellularLocation>
</comment>
<feature type="coiled-coil region" evidence="6">
    <location>
        <begin position="671"/>
        <end position="747"/>
    </location>
</feature>
<feature type="coiled-coil region" evidence="6">
    <location>
        <begin position="800"/>
        <end position="841"/>
    </location>
</feature>
<evidence type="ECO:0000256" key="5">
    <source>
        <dbReference type="ARBA" id="ARBA00023125"/>
    </source>
</evidence>
<dbReference type="SUPFAM" id="SSF52540">
    <property type="entry name" value="P-loop containing nucleoside triphosphate hydrolases"/>
    <property type="match status" value="1"/>
</dbReference>
<dbReference type="GO" id="GO:0006260">
    <property type="term" value="P:DNA replication"/>
    <property type="evidence" value="ECO:0007669"/>
    <property type="project" value="UniProtKB-UniRule"/>
</dbReference>
<comment type="caution">
    <text evidence="8">The sequence shown here is derived from an EMBL/GenBank/DDBJ whole genome shotgun (WGS) entry which is preliminary data.</text>
</comment>
<evidence type="ECO:0000256" key="3">
    <source>
        <dbReference type="ARBA" id="ARBA00022840"/>
    </source>
</evidence>
<dbReference type="GO" id="GO:0005737">
    <property type="term" value="C:cytoplasm"/>
    <property type="evidence" value="ECO:0007669"/>
    <property type="project" value="UniProtKB-SubCell"/>
</dbReference>